<name>A0ABS0EWA2_9BURK</name>
<evidence type="ECO:0000313" key="3">
    <source>
        <dbReference type="EMBL" id="MBF8179115.1"/>
    </source>
</evidence>
<evidence type="ECO:0000259" key="2">
    <source>
        <dbReference type="Pfam" id="PF12729"/>
    </source>
</evidence>
<comment type="caution">
    <text evidence="3">The sequence shown here is derived from an EMBL/GenBank/DDBJ whole genome shotgun (WGS) entry which is preliminary data.</text>
</comment>
<keyword evidence="1" id="KW-1133">Transmembrane helix</keyword>
<gene>
    <name evidence="3" type="ORF">IXC47_15630</name>
</gene>
<organism evidence="3 4">
    <name type="scientific">Herminiimonas contaminans</name>
    <dbReference type="NCBI Taxonomy" id="1111140"/>
    <lineage>
        <taxon>Bacteria</taxon>
        <taxon>Pseudomonadati</taxon>
        <taxon>Pseudomonadota</taxon>
        <taxon>Betaproteobacteria</taxon>
        <taxon>Burkholderiales</taxon>
        <taxon>Oxalobacteraceae</taxon>
        <taxon>Herminiimonas</taxon>
    </lineage>
</organism>
<dbReference type="InterPro" id="IPR024478">
    <property type="entry name" value="HlyB_4HB_MCP"/>
</dbReference>
<dbReference type="RefSeq" id="WP_195876231.1">
    <property type="nucleotide sequence ID" value="NZ_JADOEL010000015.1"/>
</dbReference>
<evidence type="ECO:0000313" key="4">
    <source>
        <dbReference type="Proteomes" id="UP000657372"/>
    </source>
</evidence>
<accession>A0ABS0EWA2</accession>
<keyword evidence="1" id="KW-0812">Transmembrane</keyword>
<dbReference type="Proteomes" id="UP000657372">
    <property type="component" value="Unassembled WGS sequence"/>
</dbReference>
<protein>
    <submittedName>
        <fullName evidence="3">MCP four helix bundle domain-containing protein</fullName>
    </submittedName>
</protein>
<feature type="domain" description="Chemotaxis methyl-accepting receptor HlyB-like 4HB MCP" evidence="2">
    <location>
        <begin position="5"/>
        <end position="103"/>
    </location>
</feature>
<evidence type="ECO:0000256" key="1">
    <source>
        <dbReference type="SAM" id="Phobius"/>
    </source>
</evidence>
<proteinExistence type="predicted"/>
<dbReference type="Pfam" id="PF12729">
    <property type="entry name" value="4HB_MCP_1"/>
    <property type="match status" value="1"/>
</dbReference>
<keyword evidence="1" id="KW-0472">Membrane</keyword>
<dbReference type="EMBL" id="JADOEL010000015">
    <property type="protein sequence ID" value="MBF8179115.1"/>
    <property type="molecule type" value="Genomic_DNA"/>
</dbReference>
<feature type="transmembrane region" description="Helical" evidence="1">
    <location>
        <begin position="12"/>
        <end position="31"/>
    </location>
</feature>
<sequence>MFRKKLTVAGRLAFGFGVLLLLMIFVVLIGITRLQSVDEVAETLIDKDRVIADAISHVDILMRSNGLATLELVINNDAARAGQIRSQVALNKEKITSALATLGALDVKLQEVIRTRSEP</sequence>
<keyword evidence="4" id="KW-1185">Reference proteome</keyword>
<reference evidence="3 4" key="1">
    <citation type="submission" date="2020-11" db="EMBL/GenBank/DDBJ databases">
        <title>WGS of Herminiimonas contaminans strain Marseille-Q4544 isolated from planarians Schmidtea mediterranea.</title>
        <authorList>
            <person name="Kangale L."/>
        </authorList>
    </citation>
    <scope>NUCLEOTIDE SEQUENCE [LARGE SCALE GENOMIC DNA]</scope>
    <source>
        <strain evidence="3 4">Marseille-Q4544</strain>
    </source>
</reference>